<keyword evidence="8" id="KW-1207">Sterol metabolism</keyword>
<evidence type="ECO:0000259" key="16">
    <source>
        <dbReference type="Pfam" id="PF00732"/>
    </source>
</evidence>
<evidence type="ECO:0000256" key="1">
    <source>
        <dbReference type="ARBA" id="ARBA00001974"/>
    </source>
</evidence>
<dbReference type="InterPro" id="IPR052542">
    <property type="entry name" value="Cholesterol_Oxidase"/>
</dbReference>
<gene>
    <name evidence="18" type="primary">choD</name>
    <name evidence="18" type="ordered locus">BMS_1931</name>
</gene>
<dbReference type="STRING" id="862908.BMS_1931"/>
<evidence type="ECO:0000256" key="13">
    <source>
        <dbReference type="ARBA" id="ARBA00049723"/>
    </source>
</evidence>
<feature type="domain" description="Glucose-methanol-choline oxidoreductase N-terminal" evidence="16">
    <location>
        <begin position="185"/>
        <end position="272"/>
    </location>
</feature>
<keyword evidence="6" id="KW-0560">Oxidoreductase</keyword>
<evidence type="ECO:0000256" key="9">
    <source>
        <dbReference type="ARBA" id="ARBA00023221"/>
    </source>
</evidence>
<evidence type="ECO:0000256" key="5">
    <source>
        <dbReference type="ARBA" id="ARBA00022827"/>
    </source>
</evidence>
<dbReference type="GO" id="GO:0004769">
    <property type="term" value="F:steroid Delta-isomerase activity"/>
    <property type="evidence" value="ECO:0007669"/>
    <property type="project" value="UniProtKB-EC"/>
</dbReference>
<keyword evidence="7" id="KW-0443">Lipid metabolism</keyword>
<dbReference type="PATRIC" id="fig|862908.3.peg.1831"/>
<proteinExistence type="inferred from homology"/>
<dbReference type="Proteomes" id="UP000008963">
    <property type="component" value="Chromosome"/>
</dbReference>
<dbReference type="Gene3D" id="3.50.50.60">
    <property type="entry name" value="FAD/NAD(P)-binding domain"/>
    <property type="match status" value="3"/>
</dbReference>
<evidence type="ECO:0000256" key="4">
    <source>
        <dbReference type="ARBA" id="ARBA00022630"/>
    </source>
</evidence>
<dbReference type="EC" id="1.1.3.6" evidence="13"/>
<evidence type="ECO:0000256" key="7">
    <source>
        <dbReference type="ARBA" id="ARBA00023098"/>
    </source>
</evidence>
<dbReference type="Pfam" id="PF13450">
    <property type="entry name" value="NAD_binding_8"/>
    <property type="match status" value="1"/>
</dbReference>
<dbReference type="InterPro" id="IPR036188">
    <property type="entry name" value="FAD/NAD-bd_sf"/>
</dbReference>
<evidence type="ECO:0000256" key="14">
    <source>
        <dbReference type="ARBA" id="ARBA00049744"/>
    </source>
</evidence>
<dbReference type="EC" id="5.3.3.1" evidence="11"/>
<dbReference type="RefSeq" id="WP_014244528.1">
    <property type="nucleotide sequence ID" value="NC_016620.1"/>
</dbReference>
<evidence type="ECO:0000256" key="15">
    <source>
        <dbReference type="ARBA" id="ARBA00049778"/>
    </source>
</evidence>
<dbReference type="SUPFAM" id="SSF51905">
    <property type="entry name" value="FAD/NAD(P)-binding domain"/>
    <property type="match status" value="1"/>
</dbReference>
<dbReference type="GO" id="GO:0008203">
    <property type="term" value="P:cholesterol metabolic process"/>
    <property type="evidence" value="ECO:0007669"/>
    <property type="project" value="UniProtKB-KW"/>
</dbReference>
<sequence>MDEYDFLIIGSGFGGSVSACRLSQKGYSVAILEKGREYSDSDFPKTNWNIRKFLWAPLLKCFGIQGIKILKNLMVLHGVGVGGGSLVYANTLLRPKDDVLSNLPWPNPTSFASSLAPHYDMAEKMLGVIENPYIEDNDRILKEVATTLNCQSTFKPARVGVLCSDQLGEQMEDPYFAGDGPSRTSCTKCGGCMIGCRVGAKNTLVKNYLYFARKWGCRVFAQTKVTRIIKVDDSYKIETCRPGSYTFKRRRSFKAKNIILSAGVMGTMDLLLKNKEVYRTLPDISHTLGFNIRTNGESLVGASSFNSKYDLSKGLAIGAQINPDEFTKIEGVRYPRGSDFMKLLTTPLTPEGGRILRPILMILSLFRNSFRFIKAQFSRDWASRSIILLVMQSIDSKMNFKLGRSPFSFFTKSIQGEFDGEPLKSSIPIAQKSAEIASDKLDGIALNCSVEAGLGSITTAHILGGAIMGESAKDSVINSHNQVHGYKGLYVCDASIIPGNLAVNPSLTIAALAERFTSKFPVKDGMEEKTINFTH</sequence>
<evidence type="ECO:0000256" key="8">
    <source>
        <dbReference type="ARBA" id="ARBA00023166"/>
    </source>
</evidence>
<evidence type="ECO:0000256" key="3">
    <source>
        <dbReference type="ARBA" id="ARBA00022548"/>
    </source>
</evidence>
<keyword evidence="5" id="KW-0274">FAD</keyword>
<dbReference type="EMBL" id="FQ312005">
    <property type="protein sequence ID" value="CBW26747.1"/>
    <property type="molecule type" value="Genomic_DNA"/>
</dbReference>
<keyword evidence="3" id="KW-0153">Cholesterol metabolism</keyword>
<comment type="pathway">
    <text evidence="12">Steroid metabolism; cholesterol degradation.</text>
</comment>
<evidence type="ECO:0000256" key="11">
    <source>
        <dbReference type="ARBA" id="ARBA00038856"/>
    </source>
</evidence>
<evidence type="ECO:0000256" key="10">
    <source>
        <dbReference type="ARBA" id="ARBA00023235"/>
    </source>
</evidence>
<evidence type="ECO:0000259" key="17">
    <source>
        <dbReference type="Pfam" id="PF05199"/>
    </source>
</evidence>
<evidence type="ECO:0000256" key="12">
    <source>
        <dbReference type="ARBA" id="ARBA00049645"/>
    </source>
</evidence>
<keyword evidence="9" id="KW-0753">Steroid metabolism</keyword>
<comment type="cofactor">
    <cofactor evidence="1">
        <name>FAD</name>
        <dbReference type="ChEBI" id="CHEBI:57692"/>
    </cofactor>
</comment>
<dbReference type="GO" id="GO:0050660">
    <property type="term" value="F:flavin adenine dinucleotide binding"/>
    <property type="evidence" value="ECO:0007669"/>
    <property type="project" value="InterPro"/>
</dbReference>
<evidence type="ECO:0000313" key="18">
    <source>
        <dbReference type="EMBL" id="CBW26747.1"/>
    </source>
</evidence>
<name>E1X2I0_HALMS</name>
<dbReference type="PANTHER" id="PTHR47470">
    <property type="entry name" value="CHOLESTEROL OXIDASE"/>
    <property type="match status" value="1"/>
</dbReference>
<comment type="similarity">
    <text evidence="2">Belongs to the GMC oxidoreductase family.</text>
</comment>
<feature type="domain" description="Glucose-methanol-choline oxidoreductase C-terminal" evidence="17">
    <location>
        <begin position="445"/>
        <end position="513"/>
    </location>
</feature>
<reference evidence="19" key="1">
    <citation type="journal article" date="2013" name="ISME J.">
        <title>A small predatory core genome in the divergent marine Bacteriovorax marinus SJ and the terrestrial Bdellovibrio bacteriovorus.</title>
        <authorList>
            <person name="Crossman L.C."/>
            <person name="Chen H."/>
            <person name="Cerdeno-Tarraga A.M."/>
            <person name="Brooks K."/>
            <person name="Quail M.A."/>
            <person name="Pineiro S.A."/>
            <person name="Hobley L."/>
            <person name="Sockett R.E."/>
            <person name="Bentley S.D."/>
            <person name="Parkhill J."/>
            <person name="Williams H.N."/>
            <person name="Stine O.C."/>
        </authorList>
    </citation>
    <scope>NUCLEOTIDE SEQUENCE [LARGE SCALE GENOMIC DNA]</scope>
    <source>
        <strain evidence="19">ATCC BAA-682 / DSM 15412 / SJ</strain>
    </source>
</reference>
<protein>
    <recommendedName>
        <fullName evidence="14">Cholesterol oxidase</fullName>
        <ecNumber evidence="13">1.1.3.6</ecNumber>
        <ecNumber evidence="11">5.3.3.1</ecNumber>
    </recommendedName>
    <alternativeName>
        <fullName evidence="15">Cholesterol isomerase</fullName>
    </alternativeName>
</protein>
<evidence type="ECO:0000256" key="2">
    <source>
        <dbReference type="ARBA" id="ARBA00010790"/>
    </source>
</evidence>
<evidence type="ECO:0000256" key="6">
    <source>
        <dbReference type="ARBA" id="ARBA00023002"/>
    </source>
</evidence>
<keyword evidence="4" id="KW-0285">Flavoprotein</keyword>
<keyword evidence="19" id="KW-1185">Reference proteome</keyword>
<accession>E1X2I0</accession>
<evidence type="ECO:0000313" key="19">
    <source>
        <dbReference type="Proteomes" id="UP000008963"/>
    </source>
</evidence>
<dbReference type="KEGG" id="bmx:BMS_1931"/>
<organism evidence="18 19">
    <name type="scientific">Halobacteriovorax marinus (strain ATCC BAA-682 / DSM 15412 / SJ)</name>
    <name type="common">Bacteriovorax marinus</name>
    <dbReference type="NCBI Taxonomy" id="862908"/>
    <lineage>
        <taxon>Bacteria</taxon>
        <taxon>Pseudomonadati</taxon>
        <taxon>Bdellovibrionota</taxon>
        <taxon>Bacteriovoracia</taxon>
        <taxon>Bacteriovoracales</taxon>
        <taxon>Halobacteriovoraceae</taxon>
        <taxon>Halobacteriovorax</taxon>
    </lineage>
</organism>
<dbReference type="InterPro" id="IPR000172">
    <property type="entry name" value="GMC_OxRdtase_N"/>
</dbReference>
<dbReference type="OrthoDB" id="5287560at2"/>
<keyword evidence="10" id="KW-0413">Isomerase</keyword>
<dbReference type="GO" id="GO:0016995">
    <property type="term" value="F:cholesterol oxidase activity"/>
    <property type="evidence" value="ECO:0007669"/>
    <property type="project" value="UniProtKB-EC"/>
</dbReference>
<dbReference type="InterPro" id="IPR007867">
    <property type="entry name" value="GMC_OxRtase_C"/>
</dbReference>
<dbReference type="eggNOG" id="COG2303">
    <property type="taxonomic scope" value="Bacteria"/>
</dbReference>
<dbReference type="Pfam" id="PF05199">
    <property type="entry name" value="GMC_oxred_C"/>
    <property type="match status" value="1"/>
</dbReference>
<dbReference type="AlphaFoldDB" id="E1X2I0"/>
<dbReference type="Pfam" id="PF00732">
    <property type="entry name" value="GMC_oxred_N"/>
    <property type="match status" value="1"/>
</dbReference>
<dbReference type="PANTHER" id="PTHR47470:SF1">
    <property type="entry name" value="FAD-DEPENDENT OXIDOREDUCTASE 2 FAD BINDING DOMAIN-CONTAINING PROTEIN"/>
    <property type="match status" value="1"/>
</dbReference>
<dbReference type="HOGENOM" id="CLU_002483_2_0_7"/>
<dbReference type="PRINTS" id="PR00411">
    <property type="entry name" value="PNDRDTASEI"/>
</dbReference>